<dbReference type="Proteomes" id="UP000287124">
    <property type="component" value="Unassembled WGS sequence"/>
</dbReference>
<proteinExistence type="predicted"/>
<sequence length="706" mass="79401">MAEFGCFLPSLLLPDVAIAGLSRLIMRRSKMAITKATSLALLGAASSQLGFFYRTGSEFKWTDAQRYARDKDGLGVLLNEVDAALAAGLLVVTVSWFAGESVYRAAGELLAMTGMPILNGSNSSGAWQYRQRRPPWLPEAPPSGFSKWSLKNTTQENAQDTRGGDDRSCHDEQYDGKFYNPVGDPLKITNHDSDILSALKPAFAHGSVRIRHVVLIMLESYREELFPLQQGSDIHRRIARSHGSRDGDDEVNERLSHICPIAEKITGKSGRWKRRDGTSFGQVPTPEWNDTTQHGFGGINVVGSLTTASLSFKSMAAILCGVWPLPVDNFEESEAQSYQPCIPQILHLFNQLKENKSTDDFLEQQWLSAFFQSVTDGYDRQHKFDSEIGFDHIVTRKRLEQDAKEHAILEKINYFGYPETTLRPHIREYIEKALAQRRRMFLSHFTSTTHHPWGVPGAFQSAEYVNTQGPMAWHSDFNSYLNAMRFTDRWLGELLQTFDDYGIADETLLVFVGDHGQAFKEDVASKTGTYQNGHISNFRVPITFRHPRIPRVQYNALATSLSILPTILDLLVSTGSLNGRDAAVASDLIQDYEGQSFIRPYRDTHNGRRAWNFGIVNSGASMLSVTSADAPWRLVMPLDQGSRYRLTDLRSDPLELEPLEKWSLGELASEVESRHGVNASRWAVEAEAVARWWATERKRLWGYKAG</sequence>
<organism evidence="2 3">
    <name type="scientific">Fusarium euwallaceae</name>
    <dbReference type="NCBI Taxonomy" id="1147111"/>
    <lineage>
        <taxon>Eukaryota</taxon>
        <taxon>Fungi</taxon>
        <taxon>Dikarya</taxon>
        <taxon>Ascomycota</taxon>
        <taxon>Pezizomycotina</taxon>
        <taxon>Sordariomycetes</taxon>
        <taxon>Hypocreomycetidae</taxon>
        <taxon>Hypocreales</taxon>
        <taxon>Nectriaceae</taxon>
        <taxon>Fusarium</taxon>
        <taxon>Fusarium solani species complex</taxon>
    </lineage>
</organism>
<evidence type="ECO:0000313" key="3">
    <source>
        <dbReference type="Proteomes" id="UP000287124"/>
    </source>
</evidence>
<evidence type="ECO:0000259" key="1">
    <source>
        <dbReference type="Pfam" id="PF00884"/>
    </source>
</evidence>
<dbReference type="EMBL" id="MIKF01000738">
    <property type="protein sequence ID" value="RTE68700.1"/>
    <property type="molecule type" value="Genomic_DNA"/>
</dbReference>
<dbReference type="InterPro" id="IPR052701">
    <property type="entry name" value="GAG_Ulvan_Degrading_Sulfatases"/>
</dbReference>
<dbReference type="PANTHER" id="PTHR43751">
    <property type="entry name" value="SULFATASE"/>
    <property type="match status" value="1"/>
</dbReference>
<dbReference type="SUPFAM" id="SSF53649">
    <property type="entry name" value="Alkaline phosphatase-like"/>
    <property type="match status" value="1"/>
</dbReference>
<accession>A0A430KZ11</accession>
<dbReference type="Gene3D" id="3.40.720.10">
    <property type="entry name" value="Alkaline Phosphatase, subunit A"/>
    <property type="match status" value="1"/>
</dbReference>
<keyword evidence="3" id="KW-1185">Reference proteome</keyword>
<gene>
    <name evidence="2" type="ORF">BHE90_016922</name>
</gene>
<dbReference type="Pfam" id="PF00884">
    <property type="entry name" value="Sulfatase"/>
    <property type="match status" value="1"/>
</dbReference>
<reference evidence="2 3" key="1">
    <citation type="submission" date="2017-06" db="EMBL/GenBank/DDBJ databases">
        <title>Comparative genomic analysis of Ambrosia Fusariam Clade fungi.</title>
        <authorList>
            <person name="Stajich J.E."/>
            <person name="Carrillo J."/>
            <person name="Kijimoto T."/>
            <person name="Eskalen A."/>
            <person name="O'Donnell K."/>
            <person name="Kasson M."/>
        </authorList>
    </citation>
    <scope>NUCLEOTIDE SEQUENCE [LARGE SCALE GENOMIC DNA]</scope>
    <source>
        <strain evidence="2 3">UCR1854</strain>
    </source>
</reference>
<dbReference type="PANTHER" id="PTHR43751:SF3">
    <property type="entry name" value="SULFATASE N-TERMINAL DOMAIN-CONTAINING PROTEIN"/>
    <property type="match status" value="1"/>
</dbReference>
<comment type="caution">
    <text evidence="2">The sequence shown here is derived from an EMBL/GenBank/DDBJ whole genome shotgun (WGS) entry which is preliminary data.</text>
</comment>
<protein>
    <recommendedName>
        <fullName evidence="1">Sulfatase N-terminal domain-containing protein</fullName>
    </recommendedName>
</protein>
<evidence type="ECO:0000313" key="2">
    <source>
        <dbReference type="EMBL" id="RTE68700.1"/>
    </source>
</evidence>
<dbReference type="InterPro" id="IPR000917">
    <property type="entry name" value="Sulfatase_N"/>
</dbReference>
<dbReference type="InterPro" id="IPR017850">
    <property type="entry name" value="Alkaline_phosphatase_core_sf"/>
</dbReference>
<feature type="domain" description="Sulfatase N-terminal" evidence="1">
    <location>
        <begin position="298"/>
        <end position="571"/>
    </location>
</feature>
<name>A0A430KZ11_9HYPO</name>
<dbReference type="AlphaFoldDB" id="A0A430KZ11"/>